<sequence length="143" mass="16565">MIKDHCVFKSDPHKNQTEPIIQMMLALEQLDGILINLEYKPTWKGENFYSRKSCYCISATIICDAENIIRYCHTVWPECFYDACIFANTHMTRNPGQYFSGDQYVLGNSAYAPSHIIIPAYKKPQNGLISVENKKFNYKHDNT</sequence>
<dbReference type="Proteomes" id="UP000077315">
    <property type="component" value="Unassembled WGS sequence"/>
</dbReference>
<proteinExistence type="predicted"/>
<evidence type="ECO:0000259" key="3">
    <source>
        <dbReference type="Pfam" id="PF13359"/>
    </source>
</evidence>
<dbReference type="RefSeq" id="XP_018293762.1">
    <property type="nucleotide sequence ID" value="XM_018442729.1"/>
</dbReference>
<evidence type="ECO:0000256" key="1">
    <source>
        <dbReference type="ARBA" id="ARBA00001968"/>
    </source>
</evidence>
<keyword evidence="5" id="KW-1185">Reference proteome</keyword>
<feature type="domain" description="DDE Tnp4" evidence="3">
    <location>
        <begin position="30"/>
        <end position="142"/>
    </location>
</feature>
<keyword evidence="2" id="KW-0479">Metal-binding</keyword>
<evidence type="ECO:0000313" key="4">
    <source>
        <dbReference type="EMBL" id="OAD75722.1"/>
    </source>
</evidence>
<evidence type="ECO:0000256" key="2">
    <source>
        <dbReference type="ARBA" id="ARBA00022723"/>
    </source>
</evidence>
<dbReference type="OrthoDB" id="2446903at2759"/>
<comment type="cofactor">
    <cofactor evidence="1">
        <name>a divalent metal cation</name>
        <dbReference type="ChEBI" id="CHEBI:60240"/>
    </cofactor>
</comment>
<reference evidence="5" key="1">
    <citation type="submission" date="2015-06" db="EMBL/GenBank/DDBJ databases">
        <title>Expansion of signal transduction pathways in fungi by whole-genome duplication.</title>
        <authorList>
            <consortium name="DOE Joint Genome Institute"/>
            <person name="Corrochano L.M."/>
            <person name="Kuo A."/>
            <person name="Marcet-Houben M."/>
            <person name="Polaino S."/>
            <person name="Salamov A."/>
            <person name="Villalobos J.M."/>
            <person name="Alvarez M.I."/>
            <person name="Avalos J."/>
            <person name="Benito E.P."/>
            <person name="Benoit I."/>
            <person name="Burger G."/>
            <person name="Camino L.P."/>
            <person name="Canovas D."/>
            <person name="Cerda-Olmedo E."/>
            <person name="Cheng J.-F."/>
            <person name="Dominguez A."/>
            <person name="Elias M."/>
            <person name="Eslava A.P."/>
            <person name="Glaser F."/>
            <person name="Grimwood J."/>
            <person name="Gutierrez G."/>
            <person name="Heitman J."/>
            <person name="Henrissat B."/>
            <person name="Iturriaga E.A."/>
            <person name="Lang B.F."/>
            <person name="Lavin J.L."/>
            <person name="Lee S."/>
            <person name="Li W."/>
            <person name="Lindquist E."/>
            <person name="Lopez-Garcia S."/>
            <person name="Luque E.M."/>
            <person name="Marcos A.T."/>
            <person name="Martin J."/>
            <person name="McCluskey K."/>
            <person name="Medina H.R."/>
            <person name="Miralles-Duran A."/>
            <person name="Miyazaki A."/>
            <person name="Munoz-Torres E."/>
            <person name="Oguiza J.A."/>
            <person name="Ohm R."/>
            <person name="Olmedo M."/>
            <person name="Orejas M."/>
            <person name="Ortiz-Castellanos L."/>
            <person name="Pisabarro A.G."/>
            <person name="Rodriguez-Romero J."/>
            <person name="Ruiz-Herrera J."/>
            <person name="Ruiz-Vazquez R."/>
            <person name="Sanz C."/>
            <person name="Schackwitz W."/>
            <person name="Schmutz J."/>
            <person name="Shahriari M."/>
            <person name="Shelest E."/>
            <person name="Silva-Franco F."/>
            <person name="Soanes D."/>
            <person name="Syed K."/>
            <person name="Tagua V.G."/>
            <person name="Talbot N.J."/>
            <person name="Thon M."/>
            <person name="De vries R.P."/>
            <person name="Wiebenga A."/>
            <person name="Yadav J.S."/>
            <person name="Braun E.L."/>
            <person name="Baker S."/>
            <person name="Garre V."/>
            <person name="Horwitz B."/>
            <person name="Torres-Martinez S."/>
            <person name="Idnurm A."/>
            <person name="Herrera-Estrella A."/>
            <person name="Gabaldon T."/>
            <person name="Grigoriev I.V."/>
        </authorList>
    </citation>
    <scope>NUCLEOTIDE SEQUENCE [LARGE SCALE GENOMIC DNA]</scope>
    <source>
        <strain evidence="5">NRRL 1555(-)</strain>
    </source>
</reference>
<dbReference type="Pfam" id="PF13359">
    <property type="entry name" value="DDE_Tnp_4"/>
    <property type="match status" value="1"/>
</dbReference>
<dbReference type="InParanoid" id="A0A162UEU8"/>
<dbReference type="EMBL" id="KV440977">
    <property type="protein sequence ID" value="OAD75722.1"/>
    <property type="molecule type" value="Genomic_DNA"/>
</dbReference>
<dbReference type="GeneID" id="29003635"/>
<dbReference type="GO" id="GO:0046872">
    <property type="term" value="F:metal ion binding"/>
    <property type="evidence" value="ECO:0007669"/>
    <property type="project" value="UniProtKB-KW"/>
</dbReference>
<evidence type="ECO:0000313" key="5">
    <source>
        <dbReference type="Proteomes" id="UP000077315"/>
    </source>
</evidence>
<dbReference type="AlphaFoldDB" id="A0A162UEU8"/>
<name>A0A162UEU8_PHYB8</name>
<gene>
    <name evidence="4" type="ORF">PHYBLDRAFT_72835</name>
</gene>
<dbReference type="InterPro" id="IPR027806">
    <property type="entry name" value="HARBI1_dom"/>
</dbReference>
<accession>A0A162UEU8</accession>
<organism evidence="4 5">
    <name type="scientific">Phycomyces blakesleeanus (strain ATCC 8743b / DSM 1359 / FGSC 10004 / NBRC 33097 / NRRL 1555)</name>
    <dbReference type="NCBI Taxonomy" id="763407"/>
    <lineage>
        <taxon>Eukaryota</taxon>
        <taxon>Fungi</taxon>
        <taxon>Fungi incertae sedis</taxon>
        <taxon>Mucoromycota</taxon>
        <taxon>Mucoromycotina</taxon>
        <taxon>Mucoromycetes</taxon>
        <taxon>Mucorales</taxon>
        <taxon>Phycomycetaceae</taxon>
        <taxon>Phycomyces</taxon>
    </lineage>
</organism>
<dbReference type="VEuPathDB" id="FungiDB:PHYBLDRAFT_72835"/>
<protein>
    <recommendedName>
        <fullName evidence="3">DDE Tnp4 domain-containing protein</fullName>
    </recommendedName>
</protein>